<keyword evidence="1" id="KW-0812">Transmembrane</keyword>
<feature type="transmembrane region" description="Helical" evidence="1">
    <location>
        <begin position="46"/>
        <end position="63"/>
    </location>
</feature>
<dbReference type="Proteomes" id="UP000235015">
    <property type="component" value="Unassembled WGS sequence"/>
</dbReference>
<accession>A0A2N6D0F9</accession>
<feature type="transmembrane region" description="Helical" evidence="1">
    <location>
        <begin position="70"/>
        <end position="90"/>
    </location>
</feature>
<proteinExistence type="predicted"/>
<evidence type="ECO:0000313" key="3">
    <source>
        <dbReference type="Proteomes" id="UP000235015"/>
    </source>
</evidence>
<evidence type="ECO:0000313" key="2">
    <source>
        <dbReference type="EMBL" id="PLX63153.1"/>
    </source>
</evidence>
<gene>
    <name evidence="2" type="ORF">C0630_03080</name>
</gene>
<organism evidence="2 3">
    <name type="scientific">Sedimenticola selenatireducens</name>
    <dbReference type="NCBI Taxonomy" id="191960"/>
    <lineage>
        <taxon>Bacteria</taxon>
        <taxon>Pseudomonadati</taxon>
        <taxon>Pseudomonadota</taxon>
        <taxon>Gammaproteobacteria</taxon>
        <taxon>Chromatiales</taxon>
        <taxon>Sedimenticolaceae</taxon>
        <taxon>Sedimenticola</taxon>
    </lineage>
</organism>
<sequence length="140" mass="15666">MADRGFNFAGFMIRWILALLLVFSTYNPSGYSWYHWLTEAETKIDPLIALAGVLLLIGWVIYVRASARSLGVIGALLALAFFGTLVWALIHYQVISLSNTTLLTYIVLVVISAVMATGLSWSHIRRRMSGQLDVDDRDED</sequence>
<dbReference type="EMBL" id="PKUN01000002">
    <property type="protein sequence ID" value="PLX63153.1"/>
    <property type="molecule type" value="Genomic_DNA"/>
</dbReference>
<name>A0A2N6D0F9_9GAMM</name>
<keyword evidence="1" id="KW-1133">Transmembrane helix</keyword>
<evidence type="ECO:0000256" key="1">
    <source>
        <dbReference type="SAM" id="Phobius"/>
    </source>
</evidence>
<dbReference type="AlphaFoldDB" id="A0A2N6D0F9"/>
<feature type="transmembrane region" description="Helical" evidence="1">
    <location>
        <begin position="102"/>
        <end position="121"/>
    </location>
</feature>
<dbReference type="STRING" id="1111735.GCA_000428045_02703"/>
<dbReference type="InterPro" id="IPR045387">
    <property type="entry name" value="DUF6524"/>
</dbReference>
<protein>
    <submittedName>
        <fullName evidence="2">Uncharacterized protein</fullName>
    </submittedName>
</protein>
<dbReference type="Pfam" id="PF20134">
    <property type="entry name" value="DUF6524"/>
    <property type="match status" value="1"/>
</dbReference>
<comment type="caution">
    <text evidence="2">The sequence shown here is derived from an EMBL/GenBank/DDBJ whole genome shotgun (WGS) entry which is preliminary data.</text>
</comment>
<keyword evidence="1" id="KW-0472">Membrane</keyword>
<reference evidence="2 3" key="1">
    <citation type="submission" date="2017-11" db="EMBL/GenBank/DDBJ databases">
        <title>Genome-resolved metagenomics identifies genetic mobility, metabolic interactions, and unexpected diversity in perchlorate-reducing communities.</title>
        <authorList>
            <person name="Barnum T.P."/>
            <person name="Figueroa I.A."/>
            <person name="Carlstrom C.I."/>
            <person name="Lucas L.N."/>
            <person name="Engelbrektson A.L."/>
            <person name="Coates J.D."/>
        </authorList>
    </citation>
    <scope>NUCLEOTIDE SEQUENCE [LARGE SCALE GENOMIC DNA]</scope>
    <source>
        <strain evidence="2">BM301</strain>
    </source>
</reference>
<feature type="transmembrane region" description="Helical" evidence="1">
    <location>
        <begin position="7"/>
        <end position="26"/>
    </location>
</feature>